<evidence type="ECO:0000256" key="6">
    <source>
        <dbReference type="ARBA" id="ARBA00039449"/>
    </source>
</evidence>
<dbReference type="FunCoup" id="A0A2P6NVQ5">
    <property type="interactions" value="600"/>
</dbReference>
<evidence type="ECO:0000256" key="1">
    <source>
        <dbReference type="ARBA" id="ARBA00009059"/>
    </source>
</evidence>
<keyword evidence="4" id="KW-0949">S-adenosyl-L-methionine</keyword>
<dbReference type="Gene3D" id="3.40.50.150">
    <property type="entry name" value="Vaccinia Virus protein VP39"/>
    <property type="match status" value="1"/>
</dbReference>
<dbReference type="EMBL" id="MDYQ01000015">
    <property type="protein sequence ID" value="PRP88042.1"/>
    <property type="molecule type" value="Genomic_DNA"/>
</dbReference>
<dbReference type="PANTHER" id="PTHR12753">
    <property type="entry name" value="AD-003 - RELATED"/>
    <property type="match status" value="1"/>
</dbReference>
<evidence type="ECO:0000256" key="10">
    <source>
        <dbReference type="ARBA" id="ARBA00048167"/>
    </source>
</evidence>
<dbReference type="EC" id="2.1.1.244" evidence="5"/>
<comment type="catalytic activity">
    <reaction evidence="8">
        <text>N-terminal L-seryl-L-prolyl-L-lysyl-[protein] + 3 S-adenosyl-L-methionine = N-terminal N,N,N-trimethyl-L-seryl-L-prolyl-L-lysyl-[protein] + 3 S-adenosyl-L-homocysteine + 3 H(+)</text>
        <dbReference type="Rhea" id="RHEA:54724"/>
        <dbReference type="Rhea" id="RHEA-COMP:13789"/>
        <dbReference type="Rhea" id="RHEA-COMP:13973"/>
        <dbReference type="ChEBI" id="CHEBI:15378"/>
        <dbReference type="ChEBI" id="CHEBI:57856"/>
        <dbReference type="ChEBI" id="CHEBI:59789"/>
        <dbReference type="ChEBI" id="CHEBI:138061"/>
        <dbReference type="ChEBI" id="CHEBI:138317"/>
        <dbReference type="EC" id="2.1.1.244"/>
    </reaction>
</comment>
<evidence type="ECO:0000256" key="4">
    <source>
        <dbReference type="ARBA" id="ARBA00022691"/>
    </source>
</evidence>
<dbReference type="GO" id="GO:0005737">
    <property type="term" value="C:cytoplasm"/>
    <property type="evidence" value="ECO:0007669"/>
    <property type="project" value="TreeGrafter"/>
</dbReference>
<dbReference type="AlphaFoldDB" id="A0A2P6NVQ5"/>
<dbReference type="FunFam" id="3.40.50.150:FF:000025">
    <property type="entry name" value="N-terminal Xaa-Pro-Lys N-methyltransferase 1"/>
    <property type="match status" value="1"/>
</dbReference>
<comment type="caution">
    <text evidence="11">The sequence shown here is derived from an EMBL/GenBank/DDBJ whole genome shotgun (WGS) entry which is preliminary data.</text>
</comment>
<proteinExistence type="inferred from homology"/>
<protein>
    <recommendedName>
        <fullName evidence="6">Alpha N-terminal protein methyltransferase 1</fullName>
        <ecNumber evidence="5">2.1.1.244</ecNumber>
    </recommendedName>
    <alternativeName>
        <fullName evidence="7">X-Pro-Lys N-terminal protein methyltransferase 1</fullName>
    </alternativeName>
</protein>
<dbReference type="OrthoDB" id="1298661at2759"/>
<evidence type="ECO:0000313" key="11">
    <source>
        <dbReference type="EMBL" id="PRP88042.1"/>
    </source>
</evidence>
<evidence type="ECO:0000256" key="8">
    <source>
        <dbReference type="ARBA" id="ARBA00047306"/>
    </source>
</evidence>
<dbReference type="Proteomes" id="UP000241769">
    <property type="component" value="Unassembled WGS sequence"/>
</dbReference>
<dbReference type="SUPFAM" id="SSF53335">
    <property type="entry name" value="S-adenosyl-L-methionine-dependent methyltransferases"/>
    <property type="match status" value="1"/>
</dbReference>
<organism evidence="11 12">
    <name type="scientific">Planoprotostelium fungivorum</name>
    <dbReference type="NCBI Taxonomy" id="1890364"/>
    <lineage>
        <taxon>Eukaryota</taxon>
        <taxon>Amoebozoa</taxon>
        <taxon>Evosea</taxon>
        <taxon>Variosea</taxon>
        <taxon>Cavosteliida</taxon>
        <taxon>Cavosteliaceae</taxon>
        <taxon>Planoprotostelium</taxon>
    </lineage>
</organism>
<evidence type="ECO:0000256" key="9">
    <source>
        <dbReference type="ARBA" id="ARBA00047885"/>
    </source>
</evidence>
<dbReference type="InterPro" id="IPR008576">
    <property type="entry name" value="MeTrfase_NTM1"/>
</dbReference>
<dbReference type="InParanoid" id="A0A2P6NVQ5"/>
<dbReference type="PANTHER" id="PTHR12753:SF0">
    <property type="entry name" value="ALPHA N-TERMINAL PROTEIN METHYLTRANSFERASE 1"/>
    <property type="match status" value="1"/>
</dbReference>
<name>A0A2P6NVQ5_9EUKA</name>
<keyword evidence="3" id="KW-0808">Transferase</keyword>
<keyword evidence="12" id="KW-1185">Reference proteome</keyword>
<dbReference type="Pfam" id="PF05891">
    <property type="entry name" value="Methyltransf_PK"/>
    <property type="match status" value="1"/>
</dbReference>
<evidence type="ECO:0000256" key="7">
    <source>
        <dbReference type="ARBA" id="ARBA00043129"/>
    </source>
</evidence>
<comment type="similarity">
    <text evidence="1">Belongs to the methyltransferase superfamily. NTM1 family.</text>
</comment>
<accession>A0A2P6NVQ5</accession>
<dbReference type="STRING" id="1890364.A0A2P6NVQ5"/>
<evidence type="ECO:0000256" key="5">
    <source>
        <dbReference type="ARBA" id="ARBA00039112"/>
    </source>
</evidence>
<gene>
    <name evidence="11" type="ORF">PROFUN_04470</name>
</gene>
<dbReference type="GO" id="GO:0032259">
    <property type="term" value="P:methylation"/>
    <property type="evidence" value="ECO:0007669"/>
    <property type="project" value="UniProtKB-KW"/>
</dbReference>
<comment type="catalytic activity">
    <reaction evidence="9">
        <text>N-terminal L-prolyl-L-prolyl-L-lysyl-[protein] + 2 S-adenosyl-L-methionine = N-terminal N,N-dimethyl-L-prolyl-L-prolyl-L-lysyl-[protein] + 2 S-adenosyl-L-homocysteine + 2 H(+)</text>
        <dbReference type="Rhea" id="RHEA:54736"/>
        <dbReference type="Rhea" id="RHEA-COMP:13787"/>
        <dbReference type="Rhea" id="RHEA-COMP:13974"/>
        <dbReference type="ChEBI" id="CHEBI:15378"/>
        <dbReference type="ChEBI" id="CHEBI:57856"/>
        <dbReference type="ChEBI" id="CHEBI:59789"/>
        <dbReference type="ChEBI" id="CHEBI:138059"/>
        <dbReference type="ChEBI" id="CHEBI:138318"/>
        <dbReference type="EC" id="2.1.1.244"/>
    </reaction>
</comment>
<keyword evidence="2" id="KW-0489">Methyltransferase</keyword>
<evidence type="ECO:0000256" key="2">
    <source>
        <dbReference type="ARBA" id="ARBA00022603"/>
    </source>
</evidence>
<reference evidence="11 12" key="1">
    <citation type="journal article" date="2018" name="Genome Biol. Evol.">
        <title>Multiple Roots of Fruiting Body Formation in Amoebozoa.</title>
        <authorList>
            <person name="Hillmann F."/>
            <person name="Forbes G."/>
            <person name="Novohradska S."/>
            <person name="Ferling I."/>
            <person name="Riege K."/>
            <person name="Groth M."/>
            <person name="Westermann M."/>
            <person name="Marz M."/>
            <person name="Spaller T."/>
            <person name="Winckler T."/>
            <person name="Schaap P."/>
            <person name="Glockner G."/>
        </authorList>
    </citation>
    <scope>NUCLEOTIDE SEQUENCE [LARGE SCALE GENOMIC DNA]</scope>
    <source>
        <strain evidence="11 12">Jena</strain>
    </source>
</reference>
<dbReference type="InterPro" id="IPR029063">
    <property type="entry name" value="SAM-dependent_MTases_sf"/>
</dbReference>
<comment type="catalytic activity">
    <reaction evidence="10">
        <text>N-terminal L-alanyl-L-prolyl-L-lysyl-[protein] + 3 S-adenosyl-L-methionine = N-terminal N,N,N-trimethyl-L-alanyl-L-prolyl-L-lysyl-[protein] + 3 S-adenosyl-L-homocysteine + 3 H(+)</text>
        <dbReference type="Rhea" id="RHEA:54712"/>
        <dbReference type="Rhea" id="RHEA-COMP:13785"/>
        <dbReference type="Rhea" id="RHEA-COMP:13971"/>
        <dbReference type="ChEBI" id="CHEBI:15378"/>
        <dbReference type="ChEBI" id="CHEBI:57856"/>
        <dbReference type="ChEBI" id="CHEBI:59789"/>
        <dbReference type="ChEBI" id="CHEBI:138057"/>
        <dbReference type="ChEBI" id="CHEBI:138315"/>
        <dbReference type="EC" id="2.1.1.244"/>
    </reaction>
</comment>
<evidence type="ECO:0000256" key="3">
    <source>
        <dbReference type="ARBA" id="ARBA00022679"/>
    </source>
</evidence>
<dbReference type="CDD" id="cd02440">
    <property type="entry name" value="AdoMet_MTases"/>
    <property type="match status" value="1"/>
</dbReference>
<dbReference type="GO" id="GO:0071885">
    <property type="term" value="F:N-terminal protein N-methyltransferase activity"/>
    <property type="evidence" value="ECO:0007669"/>
    <property type="project" value="UniProtKB-EC"/>
</dbReference>
<evidence type="ECO:0000313" key="12">
    <source>
        <dbReference type="Proteomes" id="UP000241769"/>
    </source>
</evidence>
<sequence length="267" mass="30863">MRNLLSLQLKFEIFLWFDHQKLCIAADPFRMEKTFDEKGADSEGKKYKGLQELWQTEDKPEWYSKAVDATVDGMLGGFAHITTEDVKGSKMFLSEFISGKNGKKMNTTRALDCGAGIGRVTKNLLLPLFDRVDLLEQNEAFVEKAREMLKDEKMGNFFAKGMQDFDFTENRYDLIWIQWVAGHLSDKDFVEFFRRCQKALLPDGIIVLKENTTRKDGFIVDKTDSSITRSDSHLRQLFTETGLKVLQVKVQPNFPKELFPVRMYALQ</sequence>